<evidence type="ECO:0000313" key="11">
    <source>
        <dbReference type="RefSeq" id="XP_028373719.2"/>
    </source>
</evidence>
<keyword evidence="10" id="KW-1185">Reference proteome</keyword>
<evidence type="ECO:0000259" key="8">
    <source>
        <dbReference type="PROSITE" id="PS00022"/>
    </source>
</evidence>
<evidence type="ECO:0000313" key="10">
    <source>
        <dbReference type="Proteomes" id="UP000504628"/>
    </source>
</evidence>
<evidence type="ECO:0000256" key="4">
    <source>
        <dbReference type="ARBA" id="ARBA00023157"/>
    </source>
</evidence>
<feature type="signal peptide" evidence="7">
    <location>
        <begin position="1"/>
        <end position="23"/>
    </location>
</feature>
<dbReference type="GO" id="GO:0004415">
    <property type="term" value="F:hyalurononglucosaminidase activity"/>
    <property type="evidence" value="ECO:0007669"/>
    <property type="project" value="UniProtKB-UniRule"/>
</dbReference>
<reference evidence="11" key="1">
    <citation type="submission" date="2025-08" db="UniProtKB">
        <authorList>
            <consortium name="RefSeq"/>
        </authorList>
    </citation>
    <scope>IDENTIFICATION</scope>
    <source>
        <tissue evidence="11">Muscle</tissue>
    </source>
</reference>
<dbReference type="FunCoup" id="A0A6J2M380">
    <property type="interactions" value="269"/>
</dbReference>
<dbReference type="AlphaFoldDB" id="A0A6J2M380"/>
<dbReference type="KEGG" id="pdic:114501418"/>
<dbReference type="PROSITE" id="PS00022">
    <property type="entry name" value="EGF_1"/>
    <property type="match status" value="1"/>
</dbReference>
<keyword evidence="4" id="KW-1015">Disulfide bond</keyword>
<proteinExistence type="inferred from homology"/>
<dbReference type="GeneID" id="114501418"/>
<protein>
    <recommendedName>
        <fullName evidence="6">Hyaluronidase</fullName>
        <ecNumber evidence="6">3.2.1.35</ecNumber>
    </recommendedName>
</protein>
<dbReference type="OrthoDB" id="5796153at2759"/>
<dbReference type="Gene3D" id="3.20.20.70">
    <property type="entry name" value="Aldolase class I"/>
    <property type="match status" value="2"/>
</dbReference>
<name>A0A6J2M380_9CHIR</name>
<keyword evidence="7" id="KW-0732">Signal</keyword>
<dbReference type="InterPro" id="IPR018155">
    <property type="entry name" value="Hyaluronidase"/>
</dbReference>
<sequence length="788" mass="86646">MAGHLLPICTLFLASLGTAPGAGGPVVPNQPFATVWNANTQWCLETHGVDVDVSVFDVVANPGQTFLGPDVTIFYSSQLGTYPYYTSAGQPVFGGLPQNASLDAHLARTYGDILAAMPASNFSGLAVIDWEAWRPRWAFNWDAKDIYRQRSRELVQGQHPDWPAPWVEAAAQDQFQRAAQAWMAGTLKLGRALRPRGLWGFYGFPGCYNYDFLSPNYTGECPPGVRAQNDQLEWLWGQSRALYPSIYIPAALEGTGKAQAYMRHRVGEAFRVAVGARDPGLPVLPYAQIFYDMTNRFLPLEELEHSLGESAAQGAAGVVLWVSWENTKTKGAAQTDGGLRARGSEIRICAEPAPRASWSPASTCFHSWGVTMQLGAALVLGAALCLGCGHPLLRAPARPFSVLWNVPSARCGARFGVHLPLEALGLTANRAQRFRGQNITIFYKKQLGLYPYFGRRGTAHNGGIPQAVPLDHHLARAAYQIRHSLGTGFAGLAVLDWEEWSPLWAGNWGRHRAYRDASWAWAQRVFPHLDPQEQLRKARTGFEQAARALMEGTLRLGRALRPRGLWGFYRFPACGNGWHGAGSNYTGHCHAATRARNTQLRWLWAASSALFPSIYLPPRLPPAHRQAFVRHRLEEAFRVARAGHPQPLPVLAYARLTSRSSGRFLSQDDLVQTVGVSAALGAAGVVLWGNLGISSSQEKCWHLRDYLVGTLGPYVINVTRAATACSHQWCHGHGRCVRRDPGQLEAFLHLRPDGSPGAWESFRCRCYGGWAGPTCQEPRPKPGPEETA</sequence>
<evidence type="ECO:0000259" key="9">
    <source>
        <dbReference type="PROSITE" id="PS01186"/>
    </source>
</evidence>
<dbReference type="GO" id="GO:0005975">
    <property type="term" value="P:carbohydrate metabolic process"/>
    <property type="evidence" value="ECO:0007669"/>
    <property type="project" value="InterPro"/>
</dbReference>
<feature type="chain" id="PRO_5028873793" description="Hyaluronidase" evidence="7">
    <location>
        <begin position="24"/>
        <end position="788"/>
    </location>
</feature>
<keyword evidence="5 6" id="KW-0326">Glycosidase</keyword>
<evidence type="ECO:0000256" key="3">
    <source>
        <dbReference type="ARBA" id="ARBA00022801"/>
    </source>
</evidence>
<dbReference type="InterPro" id="IPR013785">
    <property type="entry name" value="Aldolase_TIM"/>
</dbReference>
<feature type="domain" description="EGF-like" evidence="8 9">
    <location>
        <begin position="764"/>
        <end position="775"/>
    </location>
</feature>
<evidence type="ECO:0000256" key="5">
    <source>
        <dbReference type="ARBA" id="ARBA00023295"/>
    </source>
</evidence>
<dbReference type="GO" id="GO:0001669">
    <property type="term" value="C:acrosomal vesicle"/>
    <property type="evidence" value="ECO:0007669"/>
    <property type="project" value="TreeGrafter"/>
</dbReference>
<dbReference type="PANTHER" id="PTHR11769:SF19">
    <property type="entry name" value="HYALURONIDASE-3"/>
    <property type="match status" value="1"/>
</dbReference>
<evidence type="ECO:0000256" key="6">
    <source>
        <dbReference type="RuleBase" id="RU610713"/>
    </source>
</evidence>
<organism evidence="10 11">
    <name type="scientific">Phyllostomus discolor</name>
    <name type="common">pale spear-nosed bat</name>
    <dbReference type="NCBI Taxonomy" id="89673"/>
    <lineage>
        <taxon>Eukaryota</taxon>
        <taxon>Metazoa</taxon>
        <taxon>Chordata</taxon>
        <taxon>Craniata</taxon>
        <taxon>Vertebrata</taxon>
        <taxon>Euteleostomi</taxon>
        <taxon>Mammalia</taxon>
        <taxon>Eutheria</taxon>
        <taxon>Laurasiatheria</taxon>
        <taxon>Chiroptera</taxon>
        <taxon>Yangochiroptera</taxon>
        <taxon>Phyllostomidae</taxon>
        <taxon>Phyllostominae</taxon>
        <taxon>Phyllostomus</taxon>
    </lineage>
</organism>
<keyword evidence="3 6" id="KW-0378">Hydrolase</keyword>
<dbReference type="InParanoid" id="A0A6J2M380"/>
<dbReference type="InterPro" id="IPR017853">
    <property type="entry name" value="GH"/>
</dbReference>
<evidence type="ECO:0000256" key="2">
    <source>
        <dbReference type="ARBA" id="ARBA00008871"/>
    </source>
</evidence>
<comment type="catalytic activity">
    <reaction evidence="1 6">
        <text>Random hydrolysis of (1-&gt;4)-linkages between N-acetyl-beta-D-glucosamine and D-glucuronate residues in hyaluronate.</text>
        <dbReference type="EC" id="3.2.1.35"/>
    </reaction>
</comment>
<comment type="similarity">
    <text evidence="2 6">Belongs to the glycosyl hydrolase 56 family.</text>
</comment>
<dbReference type="Proteomes" id="UP000504628">
    <property type="component" value="Chromosome 7"/>
</dbReference>
<dbReference type="SUPFAM" id="SSF51445">
    <property type="entry name" value="(Trans)glycosidases"/>
    <property type="match status" value="2"/>
</dbReference>
<accession>A0A6J2M380</accession>
<dbReference type="FunFam" id="3.20.20.70:FF:000366">
    <property type="entry name" value="Hyaluronidase"/>
    <property type="match status" value="1"/>
</dbReference>
<dbReference type="RefSeq" id="XP_028373719.2">
    <property type="nucleotide sequence ID" value="XM_028517918.2"/>
</dbReference>
<dbReference type="PRINTS" id="PR00846">
    <property type="entry name" value="GLHYDRLASE56"/>
</dbReference>
<dbReference type="EC" id="3.2.1.35" evidence="6"/>
<dbReference type="GO" id="GO:0030214">
    <property type="term" value="P:hyaluronan catabolic process"/>
    <property type="evidence" value="ECO:0007669"/>
    <property type="project" value="TreeGrafter"/>
</dbReference>
<dbReference type="InterPro" id="IPR000742">
    <property type="entry name" value="EGF"/>
</dbReference>
<dbReference type="Pfam" id="PF01630">
    <property type="entry name" value="Glyco_hydro_56"/>
    <property type="match status" value="2"/>
</dbReference>
<dbReference type="PANTHER" id="PTHR11769">
    <property type="entry name" value="HYALURONIDASE"/>
    <property type="match status" value="1"/>
</dbReference>
<evidence type="ECO:0000256" key="1">
    <source>
        <dbReference type="ARBA" id="ARBA00000251"/>
    </source>
</evidence>
<evidence type="ECO:0000256" key="7">
    <source>
        <dbReference type="SAM" id="SignalP"/>
    </source>
</evidence>
<dbReference type="PROSITE" id="PS01186">
    <property type="entry name" value="EGF_2"/>
    <property type="match status" value="1"/>
</dbReference>
<gene>
    <name evidence="11" type="primary">LOC114501418</name>
</gene>
<dbReference type="FunFam" id="3.20.20.70:FF:000065">
    <property type="entry name" value="Hyaluronidase"/>
    <property type="match status" value="1"/>
</dbReference>